<dbReference type="SUPFAM" id="SSF52402">
    <property type="entry name" value="Adenine nucleotide alpha hydrolases-like"/>
    <property type="match status" value="1"/>
</dbReference>
<dbReference type="AlphaFoldDB" id="A0A5D8QI19"/>
<keyword evidence="2" id="KW-1185">Reference proteome</keyword>
<dbReference type="PANTHER" id="PTHR45569">
    <property type="entry name" value="SENSOR PROTEIN KDPD"/>
    <property type="match status" value="1"/>
</dbReference>
<dbReference type="GO" id="GO:0000155">
    <property type="term" value="F:phosphorelay sensor kinase activity"/>
    <property type="evidence" value="ECO:0007669"/>
    <property type="project" value="TreeGrafter"/>
</dbReference>
<dbReference type="PANTHER" id="PTHR45569:SF1">
    <property type="entry name" value="SENSOR PROTEIN KDPD"/>
    <property type="match status" value="1"/>
</dbReference>
<dbReference type="InterPro" id="IPR052023">
    <property type="entry name" value="Histidine_kinase_KdpD"/>
</dbReference>
<organism evidence="1 2">
    <name type="scientific">Calorimonas adulescens</name>
    <dbReference type="NCBI Taxonomy" id="2606906"/>
    <lineage>
        <taxon>Bacteria</taxon>
        <taxon>Bacillati</taxon>
        <taxon>Bacillota</taxon>
        <taxon>Clostridia</taxon>
        <taxon>Thermoanaerobacterales</taxon>
        <taxon>Thermoanaerobacteraceae</taxon>
        <taxon>Calorimonas</taxon>
    </lineage>
</organism>
<dbReference type="InterPro" id="IPR014729">
    <property type="entry name" value="Rossmann-like_a/b/a_fold"/>
</dbReference>
<evidence type="ECO:0000313" key="2">
    <source>
        <dbReference type="Proteomes" id="UP000322976"/>
    </source>
</evidence>
<dbReference type="GO" id="GO:0005886">
    <property type="term" value="C:plasma membrane"/>
    <property type="evidence" value="ECO:0007669"/>
    <property type="project" value="TreeGrafter"/>
</dbReference>
<dbReference type="EMBL" id="VTPS01000002">
    <property type="protein sequence ID" value="TZE83203.1"/>
    <property type="molecule type" value="Genomic_DNA"/>
</dbReference>
<dbReference type="Gene3D" id="3.40.50.620">
    <property type="entry name" value="HUPs"/>
    <property type="match status" value="1"/>
</dbReference>
<comment type="caution">
    <text evidence="1">The sequence shown here is derived from an EMBL/GenBank/DDBJ whole genome shotgun (WGS) entry which is preliminary data.</text>
</comment>
<dbReference type="RefSeq" id="WP_149544394.1">
    <property type="nucleotide sequence ID" value="NZ_VTPS01000002.1"/>
</dbReference>
<name>A0A5D8QI19_9THEO</name>
<dbReference type="Proteomes" id="UP000322976">
    <property type="component" value="Unassembled WGS sequence"/>
</dbReference>
<sequence length="134" mass="15243">MIDNFNSGSKYRIMVCITPQRSCERLIKAGHDRAKEMKGEFSVVYVNKDDDLHKHLEEHDILLELFNKAQAQGGSVSILSGKKIYETLAEFAKNNEVNEIIVGKSLRSAFDNQQVINPLKKCVERNNIHVNVID</sequence>
<reference evidence="1 2" key="1">
    <citation type="submission" date="2019-08" db="EMBL/GenBank/DDBJ databases">
        <title>Calorimonas adulescens gen. nov., sp. nov., an anaerobic thermophilic bacterium from Sakhalin hot spring.</title>
        <authorList>
            <person name="Khomyakova M.A."/>
            <person name="Merkel A.Y."/>
            <person name="Novikov A."/>
            <person name="Bonch-Osmolovskaya E.A."/>
            <person name="Slobodkin A.I."/>
        </authorList>
    </citation>
    <scope>NUCLEOTIDE SEQUENCE [LARGE SCALE GENOMIC DNA]</scope>
    <source>
        <strain evidence="1 2">A05MB</strain>
    </source>
</reference>
<protein>
    <submittedName>
        <fullName evidence="1">Universal stress protein UspA</fullName>
    </submittedName>
</protein>
<proteinExistence type="predicted"/>
<accession>A0A5D8QI19</accession>
<evidence type="ECO:0000313" key="1">
    <source>
        <dbReference type="EMBL" id="TZE83203.1"/>
    </source>
</evidence>
<gene>
    <name evidence="1" type="ORF">FWJ32_02490</name>
</gene>